<keyword evidence="5" id="KW-1185">Reference proteome</keyword>
<dbReference type="Gene3D" id="1.10.286.70">
    <property type="entry name" value="Get5 dimerization domain"/>
    <property type="match status" value="1"/>
</dbReference>
<sequence>MTEVTFCKAFLSALDARPIKLSSDHIADAKAYPAQPAFILPKLPSPPHPARPTRKTTLPASTDLSTPSSSSPSTSPTLTLKPLKSTFPTLPLPSLPATTTSIFDLKTAYSTHSSIPTAKIKILYKKKPVPDSKTVAEVVGPDGAGDVEFGVMVMGGAVATPPVLSPPVAVPSEEEKGLAGVGASTSASGSVGAAAQGPSGKEVVNEEFWTDLGSFVVQRIRDEEEGKRLVGLFKGAWEADR</sequence>
<feature type="domain" description="Get5 C-terminal" evidence="3">
    <location>
        <begin position="193"/>
        <end position="239"/>
    </location>
</feature>
<gene>
    <name evidence="4" type="ORF">B0J11DRAFT_344620</name>
</gene>
<dbReference type="OrthoDB" id="5366541at2759"/>
<dbReference type="InterPro" id="IPR049256">
    <property type="entry name" value="Get5_C"/>
</dbReference>
<protein>
    <submittedName>
        <fullName evidence="4">Cell-cycle control medial ring component</fullName>
    </submittedName>
</protein>
<dbReference type="AlphaFoldDB" id="A0A9P9DNZ4"/>
<evidence type="ECO:0000256" key="1">
    <source>
        <dbReference type="SAM" id="MobiDB-lite"/>
    </source>
</evidence>
<accession>A0A9P9DNZ4</accession>
<comment type="caution">
    <text evidence="4">The sequence shown here is derived from an EMBL/GenBank/DDBJ whole genome shotgun (WGS) entry which is preliminary data.</text>
</comment>
<dbReference type="InterPro" id="IPR024737">
    <property type="entry name" value="Get5_N"/>
</dbReference>
<evidence type="ECO:0000259" key="3">
    <source>
        <dbReference type="Pfam" id="PF17183"/>
    </source>
</evidence>
<reference evidence="4" key="1">
    <citation type="journal article" date="2021" name="Nat. Commun.">
        <title>Genetic determinants of endophytism in the Arabidopsis root mycobiome.</title>
        <authorList>
            <person name="Mesny F."/>
            <person name="Miyauchi S."/>
            <person name="Thiergart T."/>
            <person name="Pickel B."/>
            <person name="Atanasova L."/>
            <person name="Karlsson M."/>
            <person name="Huettel B."/>
            <person name="Barry K.W."/>
            <person name="Haridas S."/>
            <person name="Chen C."/>
            <person name="Bauer D."/>
            <person name="Andreopoulos W."/>
            <person name="Pangilinan J."/>
            <person name="LaButti K."/>
            <person name="Riley R."/>
            <person name="Lipzen A."/>
            <person name="Clum A."/>
            <person name="Drula E."/>
            <person name="Henrissat B."/>
            <person name="Kohler A."/>
            <person name="Grigoriev I.V."/>
            <person name="Martin F.M."/>
            <person name="Hacquard S."/>
        </authorList>
    </citation>
    <scope>NUCLEOTIDE SEQUENCE</scope>
    <source>
        <strain evidence="4">MPI-CAGE-CH-0243</strain>
    </source>
</reference>
<dbReference type="Proteomes" id="UP000700596">
    <property type="component" value="Unassembled WGS sequence"/>
</dbReference>
<feature type="compositionally biased region" description="Low complexity" evidence="1">
    <location>
        <begin position="56"/>
        <end position="82"/>
    </location>
</feature>
<feature type="domain" description="Get5 N-terminal" evidence="2">
    <location>
        <begin position="6"/>
        <end position="156"/>
    </location>
</feature>
<proteinExistence type="predicted"/>
<evidence type="ECO:0000313" key="5">
    <source>
        <dbReference type="Proteomes" id="UP000700596"/>
    </source>
</evidence>
<feature type="region of interest" description="Disordered" evidence="1">
    <location>
        <begin position="38"/>
        <end position="82"/>
    </location>
</feature>
<dbReference type="Pfam" id="PF12754">
    <property type="entry name" value="Get5_N"/>
    <property type="match status" value="1"/>
</dbReference>
<evidence type="ECO:0000313" key="4">
    <source>
        <dbReference type="EMBL" id="KAH7122633.1"/>
    </source>
</evidence>
<dbReference type="EMBL" id="JAGMWT010000009">
    <property type="protein sequence ID" value="KAH7122633.1"/>
    <property type="molecule type" value="Genomic_DNA"/>
</dbReference>
<dbReference type="Pfam" id="PF17183">
    <property type="entry name" value="Get5_C"/>
    <property type="match status" value="1"/>
</dbReference>
<name>A0A9P9DNZ4_9PLEO</name>
<evidence type="ECO:0000259" key="2">
    <source>
        <dbReference type="Pfam" id="PF12754"/>
    </source>
</evidence>
<feature type="compositionally biased region" description="Low complexity" evidence="1">
    <location>
        <begin position="181"/>
        <end position="200"/>
    </location>
</feature>
<organism evidence="4 5">
    <name type="scientific">Dendryphion nanum</name>
    <dbReference type="NCBI Taxonomy" id="256645"/>
    <lineage>
        <taxon>Eukaryota</taxon>
        <taxon>Fungi</taxon>
        <taxon>Dikarya</taxon>
        <taxon>Ascomycota</taxon>
        <taxon>Pezizomycotina</taxon>
        <taxon>Dothideomycetes</taxon>
        <taxon>Pleosporomycetidae</taxon>
        <taxon>Pleosporales</taxon>
        <taxon>Torulaceae</taxon>
        <taxon>Dendryphion</taxon>
    </lineage>
</organism>
<feature type="region of interest" description="Disordered" evidence="1">
    <location>
        <begin position="177"/>
        <end position="200"/>
    </location>
</feature>